<evidence type="ECO:0000313" key="5">
    <source>
        <dbReference type="EMBL" id="KAL0964518.1"/>
    </source>
</evidence>
<dbReference type="PROSITE" id="PS50001">
    <property type="entry name" value="SH2"/>
    <property type="match status" value="1"/>
</dbReference>
<reference evidence="5 6" key="1">
    <citation type="submission" date="2024-06" db="EMBL/GenBank/DDBJ databases">
        <authorList>
            <person name="Pan Q."/>
            <person name="Wen M."/>
            <person name="Jouanno E."/>
            <person name="Zahm M."/>
            <person name="Klopp C."/>
            <person name="Cabau C."/>
            <person name="Louis A."/>
            <person name="Berthelot C."/>
            <person name="Parey E."/>
            <person name="Roest Crollius H."/>
            <person name="Montfort J."/>
            <person name="Robinson-Rechavi M."/>
            <person name="Bouchez O."/>
            <person name="Lampietro C."/>
            <person name="Lopez Roques C."/>
            <person name="Donnadieu C."/>
            <person name="Postlethwait J."/>
            <person name="Bobe J."/>
            <person name="Verreycken H."/>
            <person name="Guiguen Y."/>
        </authorList>
    </citation>
    <scope>NUCLEOTIDE SEQUENCE [LARGE SCALE GENOMIC DNA]</scope>
    <source>
        <strain evidence="5">Up_M1</strain>
        <tissue evidence="5">Testis</tissue>
    </source>
</reference>
<organism evidence="5 6">
    <name type="scientific">Umbra pygmaea</name>
    <name type="common">Eastern mudminnow</name>
    <dbReference type="NCBI Taxonomy" id="75934"/>
    <lineage>
        <taxon>Eukaryota</taxon>
        <taxon>Metazoa</taxon>
        <taxon>Chordata</taxon>
        <taxon>Craniata</taxon>
        <taxon>Vertebrata</taxon>
        <taxon>Euteleostomi</taxon>
        <taxon>Actinopterygii</taxon>
        <taxon>Neopterygii</taxon>
        <taxon>Teleostei</taxon>
        <taxon>Protacanthopterygii</taxon>
        <taxon>Esociformes</taxon>
        <taxon>Umbridae</taxon>
        <taxon>Umbra</taxon>
    </lineage>
</organism>
<evidence type="ECO:0000256" key="2">
    <source>
        <dbReference type="PROSITE-ProRule" id="PRU00191"/>
    </source>
</evidence>
<dbReference type="AlphaFoldDB" id="A0ABD0W5L8"/>
<dbReference type="SUPFAM" id="SSF55550">
    <property type="entry name" value="SH2 domain"/>
    <property type="match status" value="1"/>
</dbReference>
<proteinExistence type="predicted"/>
<gene>
    <name evidence="5" type="ORF">UPYG_G00324960</name>
</gene>
<dbReference type="Gene3D" id="3.30.505.10">
    <property type="entry name" value="SH2 domain"/>
    <property type="match status" value="1"/>
</dbReference>
<dbReference type="EMBL" id="JAGEUA010000010">
    <property type="protein sequence ID" value="KAL0964518.1"/>
    <property type="molecule type" value="Genomic_DNA"/>
</dbReference>
<evidence type="ECO:0000313" key="6">
    <source>
        <dbReference type="Proteomes" id="UP001557470"/>
    </source>
</evidence>
<dbReference type="PANTHER" id="PTHR14388:SF7">
    <property type="entry name" value="SH2 DOMAIN-CONTAINING PROTEIN 4B"/>
    <property type="match status" value="1"/>
</dbReference>
<dbReference type="InterPro" id="IPR000980">
    <property type="entry name" value="SH2"/>
</dbReference>
<dbReference type="Pfam" id="PF00017">
    <property type="entry name" value="SH2"/>
    <property type="match status" value="1"/>
</dbReference>
<keyword evidence="1 2" id="KW-0727">SH2 domain</keyword>
<sequence length="476" mass="55631">MMQQILRDMYIDPDLLAELNEEQKQILFYKIRQEQVRRWYERENHKNQNRAVRKEDSRRSIQWLKGRDGDVWVWVMGDAPGDKTYEEIIMELMGERARKQAQLEARELWRTKEAEIEKRFRDAMAKEKARFVAGKWKEDTDKKAAHQEEARVREELKKREEAERQQGEEEIKHAEERRARELYISLQQEQSTSEKDDKEWEEQLMRSKMADQEMRRKARRARDEYKHQSLRAIEKGRVAGLSGLFQQGLMVGNQHTAAPVRGHSPVVQSSSCTLKAECPQHPGLQPAAPRLTRRRHSTIVTQPLKDSAAWVRSPRPSSKDSILQWFKEEQRPKQAGYERNSTTVAPWFHGLISRKASETLLMNAPEGCFLVRLSDRIWGYTLSYRTADGFKHFLIDASGDFYSFLGVDQNRHATLADLIDFHKDDIHLAHLKNKSVVLLIHHLLHVVPLSPLAINIPVRKNFCKNDTTVAVLYAHS</sequence>
<feature type="region of interest" description="Disordered" evidence="3">
    <location>
        <begin position="140"/>
        <end position="174"/>
    </location>
</feature>
<evidence type="ECO:0000256" key="1">
    <source>
        <dbReference type="ARBA" id="ARBA00022999"/>
    </source>
</evidence>
<feature type="domain" description="SH2" evidence="4">
    <location>
        <begin position="347"/>
        <end position="425"/>
    </location>
</feature>
<accession>A0ABD0W5L8</accession>
<dbReference type="PANTHER" id="PTHR14388">
    <property type="entry name" value="T CELL-SPECIFIC ADAPTER PROTEIN TSAD"/>
    <property type="match status" value="1"/>
</dbReference>
<dbReference type="InterPro" id="IPR036860">
    <property type="entry name" value="SH2_dom_sf"/>
</dbReference>
<keyword evidence="6" id="KW-1185">Reference proteome</keyword>
<name>A0ABD0W5L8_UMBPY</name>
<comment type="caution">
    <text evidence="5">The sequence shown here is derived from an EMBL/GenBank/DDBJ whole genome shotgun (WGS) entry which is preliminary data.</text>
</comment>
<dbReference type="Proteomes" id="UP001557470">
    <property type="component" value="Unassembled WGS sequence"/>
</dbReference>
<protein>
    <recommendedName>
        <fullName evidence="4">SH2 domain-containing protein</fullName>
    </recommendedName>
</protein>
<dbReference type="SMART" id="SM00252">
    <property type="entry name" value="SH2"/>
    <property type="match status" value="1"/>
</dbReference>
<evidence type="ECO:0000259" key="4">
    <source>
        <dbReference type="PROSITE" id="PS50001"/>
    </source>
</evidence>
<evidence type="ECO:0000256" key="3">
    <source>
        <dbReference type="SAM" id="MobiDB-lite"/>
    </source>
</evidence>